<proteinExistence type="predicted"/>
<keyword evidence="4" id="KW-1185">Reference proteome</keyword>
<dbReference type="SUPFAM" id="SSF160631">
    <property type="entry name" value="SMI1/KNR4-like"/>
    <property type="match status" value="1"/>
</dbReference>
<dbReference type="Gene3D" id="3.40.1580.10">
    <property type="entry name" value="SMI1/KNR4-like"/>
    <property type="match status" value="1"/>
</dbReference>
<evidence type="ECO:0000256" key="1">
    <source>
        <dbReference type="SAM" id="MobiDB-lite"/>
    </source>
</evidence>
<comment type="caution">
    <text evidence="3">The sequence shown here is derived from an EMBL/GenBank/DDBJ whole genome shotgun (WGS) entry which is preliminary data.</text>
</comment>
<name>A0A7X1MD87_9ACTN</name>
<dbReference type="InterPro" id="IPR037883">
    <property type="entry name" value="Knr4/Smi1-like_sf"/>
</dbReference>
<accession>A0A7X1MD87</accession>
<dbReference type="Proteomes" id="UP000584670">
    <property type="component" value="Unassembled WGS sequence"/>
</dbReference>
<evidence type="ECO:0000259" key="2">
    <source>
        <dbReference type="Pfam" id="PF09346"/>
    </source>
</evidence>
<feature type="region of interest" description="Disordered" evidence="1">
    <location>
        <begin position="193"/>
        <end position="221"/>
    </location>
</feature>
<dbReference type="Pfam" id="PF09346">
    <property type="entry name" value="SMI1_KNR4"/>
    <property type="match status" value="1"/>
</dbReference>
<sequence>MTEHPHVAALERLMPPEHGKDEKIDWDAVEDVWGTRFPADYMAFMARYGTGSINGDAGVFSPLPFQGRRWVDDAMKEETANVRYTWKREGGHEALDVHPEHLLAWGVTAGADILCWLTTANDPDRWPVVVCGRHTRSRFTVYPFGMAEFLCRLFEDRFEGFADGCPVSSIFWEKGTPNSFVHSKEAERRWLAGLDPDTGEPDPYADMFPRDKAPGDRESDS</sequence>
<evidence type="ECO:0000313" key="3">
    <source>
        <dbReference type="EMBL" id="MBC2904450.1"/>
    </source>
</evidence>
<evidence type="ECO:0000313" key="4">
    <source>
        <dbReference type="Proteomes" id="UP000584670"/>
    </source>
</evidence>
<feature type="domain" description="Knr4/Smi1-like" evidence="2">
    <location>
        <begin position="25"/>
        <end position="142"/>
    </location>
</feature>
<dbReference type="RefSeq" id="WP_186284315.1">
    <property type="nucleotide sequence ID" value="NZ_JACMSF010000025.1"/>
</dbReference>
<dbReference type="InterPro" id="IPR018958">
    <property type="entry name" value="Knr4/Smi1-like_dom"/>
</dbReference>
<feature type="compositionally biased region" description="Basic and acidic residues" evidence="1">
    <location>
        <begin position="208"/>
        <end position="221"/>
    </location>
</feature>
<protein>
    <submittedName>
        <fullName evidence="3">SMI1/KNR4 family protein</fullName>
    </submittedName>
</protein>
<organism evidence="3 4">
    <name type="scientific">Streptomyces cupreus</name>
    <dbReference type="NCBI Taxonomy" id="2759956"/>
    <lineage>
        <taxon>Bacteria</taxon>
        <taxon>Bacillati</taxon>
        <taxon>Actinomycetota</taxon>
        <taxon>Actinomycetes</taxon>
        <taxon>Kitasatosporales</taxon>
        <taxon>Streptomycetaceae</taxon>
        <taxon>Streptomyces</taxon>
    </lineage>
</organism>
<gene>
    <name evidence="3" type="ORF">H4N64_23165</name>
</gene>
<dbReference type="AlphaFoldDB" id="A0A7X1MD87"/>
<dbReference type="EMBL" id="JACMSF010000025">
    <property type="protein sequence ID" value="MBC2904450.1"/>
    <property type="molecule type" value="Genomic_DNA"/>
</dbReference>
<reference evidence="3 4" key="1">
    <citation type="submission" date="2020-08" db="EMBL/GenBank/DDBJ databases">
        <title>Streptomyces sp. PSKA01 genome sequencing and assembly.</title>
        <authorList>
            <person name="Mandal S."/>
            <person name="Maiti P.K."/>
            <person name="Das P."/>
        </authorList>
    </citation>
    <scope>NUCLEOTIDE SEQUENCE [LARGE SCALE GENOMIC DNA]</scope>
    <source>
        <strain evidence="3 4">PSKA01</strain>
    </source>
</reference>